<dbReference type="EMBL" id="KY661295">
    <property type="protein sequence ID" value="AVA17382.1"/>
    <property type="molecule type" value="mRNA"/>
</dbReference>
<accession>A0A2P0XIE1</accession>
<dbReference type="SUPFAM" id="SSF50814">
    <property type="entry name" value="Lipocalins"/>
    <property type="match status" value="1"/>
</dbReference>
<evidence type="ECO:0000256" key="2">
    <source>
        <dbReference type="PIRNR" id="PIRNR036893"/>
    </source>
</evidence>
<dbReference type="InterPro" id="IPR000566">
    <property type="entry name" value="Lipocln_cytosolic_FA-bd_dom"/>
</dbReference>
<proteinExistence type="evidence at transcript level"/>
<evidence type="ECO:0000313" key="4">
    <source>
        <dbReference type="EMBL" id="AVA17382.1"/>
    </source>
</evidence>
<evidence type="ECO:0000256" key="1">
    <source>
        <dbReference type="ARBA" id="ARBA00006889"/>
    </source>
</evidence>
<dbReference type="InterPro" id="IPR022271">
    <property type="entry name" value="Lipocalin_ApoD"/>
</dbReference>
<dbReference type="PIRSF" id="PIRSF036893">
    <property type="entry name" value="Lipocalin_ApoD"/>
    <property type="match status" value="1"/>
</dbReference>
<reference evidence="4" key="1">
    <citation type="submission" date="2017-02" db="EMBL/GenBank/DDBJ databases">
        <title>Prediction and expression profiling of allergens in Periplaneta americana developmental transcriptome.</title>
        <authorList>
            <person name="Song X."/>
            <person name="Li W."/>
        </authorList>
    </citation>
    <scope>NUCLEOTIDE SEQUENCE</scope>
</reference>
<dbReference type="GO" id="GO:0000302">
    <property type="term" value="P:response to reactive oxygen species"/>
    <property type="evidence" value="ECO:0007669"/>
    <property type="project" value="TreeGrafter"/>
</dbReference>
<organism evidence="4">
    <name type="scientific">Periplaneta americana</name>
    <name type="common">American cockroach</name>
    <name type="synonym">Blatta americana</name>
    <dbReference type="NCBI Taxonomy" id="6978"/>
    <lineage>
        <taxon>Eukaryota</taxon>
        <taxon>Metazoa</taxon>
        <taxon>Ecdysozoa</taxon>
        <taxon>Arthropoda</taxon>
        <taxon>Hexapoda</taxon>
        <taxon>Insecta</taxon>
        <taxon>Pterygota</taxon>
        <taxon>Neoptera</taxon>
        <taxon>Polyneoptera</taxon>
        <taxon>Dictyoptera</taxon>
        <taxon>Blattodea</taxon>
        <taxon>Blattoidea</taxon>
        <taxon>Blattidae</taxon>
        <taxon>Blattinae</taxon>
        <taxon>Periplaneta</taxon>
    </lineage>
</organism>
<dbReference type="Pfam" id="PF08212">
    <property type="entry name" value="Lipocalin_2"/>
    <property type="match status" value="1"/>
</dbReference>
<dbReference type="GO" id="GO:0005737">
    <property type="term" value="C:cytoplasm"/>
    <property type="evidence" value="ECO:0007669"/>
    <property type="project" value="TreeGrafter"/>
</dbReference>
<dbReference type="PANTHER" id="PTHR10612:SF34">
    <property type="entry name" value="APOLIPOPROTEIN D"/>
    <property type="match status" value="1"/>
</dbReference>
<dbReference type="PANTHER" id="PTHR10612">
    <property type="entry name" value="APOLIPOPROTEIN D"/>
    <property type="match status" value="1"/>
</dbReference>
<feature type="signal peptide" evidence="2">
    <location>
        <begin position="1"/>
        <end position="18"/>
    </location>
</feature>
<dbReference type="CDD" id="cd19440">
    <property type="entry name" value="lipocalin_Bla_g_4_Per_a_4"/>
    <property type="match status" value="1"/>
</dbReference>
<dbReference type="AlphaFoldDB" id="A0A2P0XIE1"/>
<dbReference type="InterPro" id="IPR012674">
    <property type="entry name" value="Calycin"/>
</dbReference>
<feature type="domain" description="Lipocalin/cytosolic fatty-acid binding" evidence="3">
    <location>
        <begin position="31"/>
        <end position="155"/>
    </location>
</feature>
<sequence>MLSILVVCLLAGFQLAAGDDSCQIGTSFTGLDMTKYVGTWYELFRTPNSDEEDFTNCEYDKYTLDENGVIQVTSVAYTNSTRGFITSTGTVPSWTENTFDIAYGDDETWSSTYFMVGTDYQTYSIVAGCLDNDYSRHLYWIASHGTSFDDATKAKVNEVLAPYNLSLDDMEPVDQSYCVQYKSE</sequence>
<feature type="chain" id="PRO_5015024208" evidence="2">
    <location>
        <begin position="19"/>
        <end position="184"/>
    </location>
</feature>
<name>A0A2P0XIE1_PERAM</name>
<dbReference type="PROSITE" id="PS00213">
    <property type="entry name" value="LIPOCALIN"/>
    <property type="match status" value="1"/>
</dbReference>
<evidence type="ECO:0000259" key="3">
    <source>
        <dbReference type="Pfam" id="PF08212"/>
    </source>
</evidence>
<dbReference type="InterPro" id="IPR022272">
    <property type="entry name" value="Lipocalin_CS"/>
</dbReference>
<keyword evidence="2" id="KW-0732">Signal</keyword>
<comment type="similarity">
    <text evidence="1 2">Belongs to the calycin superfamily. Lipocalin family.</text>
</comment>
<dbReference type="Gene3D" id="2.40.128.20">
    <property type="match status" value="1"/>
</dbReference>
<dbReference type="GO" id="GO:0006629">
    <property type="term" value="P:lipid metabolic process"/>
    <property type="evidence" value="ECO:0007669"/>
    <property type="project" value="TreeGrafter"/>
</dbReference>
<protein>
    <submittedName>
        <fullName evidence="4">Putative Per a 4 allergen variant</fullName>
    </submittedName>
</protein>